<evidence type="ECO:0000313" key="2">
    <source>
        <dbReference type="EMBL" id="KAK3312777.1"/>
    </source>
</evidence>
<dbReference type="AlphaFoldDB" id="A0AAE0HUF0"/>
<keyword evidence="1" id="KW-0812">Transmembrane</keyword>
<comment type="caution">
    <text evidence="2">The sequence shown here is derived from an EMBL/GenBank/DDBJ whole genome shotgun (WGS) entry which is preliminary data.</text>
</comment>
<dbReference type="EMBL" id="JAUEDM010000008">
    <property type="protein sequence ID" value="KAK3312777.1"/>
    <property type="molecule type" value="Genomic_DNA"/>
</dbReference>
<gene>
    <name evidence="2" type="ORF">B0H66DRAFT_568885</name>
</gene>
<evidence type="ECO:0000313" key="3">
    <source>
        <dbReference type="Proteomes" id="UP001283341"/>
    </source>
</evidence>
<keyword evidence="1" id="KW-1133">Transmembrane helix</keyword>
<dbReference type="Proteomes" id="UP001283341">
    <property type="component" value="Unassembled WGS sequence"/>
</dbReference>
<reference evidence="2" key="2">
    <citation type="submission" date="2023-06" db="EMBL/GenBank/DDBJ databases">
        <authorList>
            <consortium name="Lawrence Berkeley National Laboratory"/>
            <person name="Haridas S."/>
            <person name="Hensen N."/>
            <person name="Bonometti L."/>
            <person name="Westerberg I."/>
            <person name="Brannstrom I.O."/>
            <person name="Guillou S."/>
            <person name="Cros-Aarteil S."/>
            <person name="Calhoun S."/>
            <person name="Kuo A."/>
            <person name="Mondo S."/>
            <person name="Pangilinan J."/>
            <person name="Riley R."/>
            <person name="Labutti K."/>
            <person name="Andreopoulos B."/>
            <person name="Lipzen A."/>
            <person name="Chen C."/>
            <person name="Yanf M."/>
            <person name="Daum C."/>
            <person name="Ng V."/>
            <person name="Clum A."/>
            <person name="Steindorff A."/>
            <person name="Ohm R."/>
            <person name="Martin F."/>
            <person name="Silar P."/>
            <person name="Natvig D."/>
            <person name="Lalanne C."/>
            <person name="Gautier V."/>
            <person name="Ament-Velasquez S.L."/>
            <person name="Kruys A."/>
            <person name="Hutchinson M.I."/>
            <person name="Powell A.J."/>
            <person name="Barry K."/>
            <person name="Miller A.N."/>
            <person name="Grigoriev I.V."/>
            <person name="Debuchy R."/>
            <person name="Gladieux P."/>
            <person name="Thoren M.H."/>
            <person name="Johannesson H."/>
        </authorList>
    </citation>
    <scope>NUCLEOTIDE SEQUENCE</scope>
    <source>
        <strain evidence="2">CBS 118394</strain>
    </source>
</reference>
<reference evidence="2" key="1">
    <citation type="journal article" date="2023" name="Mol. Phylogenet. Evol.">
        <title>Genome-scale phylogeny and comparative genomics of the fungal order Sordariales.</title>
        <authorList>
            <person name="Hensen N."/>
            <person name="Bonometti L."/>
            <person name="Westerberg I."/>
            <person name="Brannstrom I.O."/>
            <person name="Guillou S."/>
            <person name="Cros-Aarteil S."/>
            <person name="Calhoun S."/>
            <person name="Haridas S."/>
            <person name="Kuo A."/>
            <person name="Mondo S."/>
            <person name="Pangilinan J."/>
            <person name="Riley R."/>
            <person name="LaButti K."/>
            <person name="Andreopoulos B."/>
            <person name="Lipzen A."/>
            <person name="Chen C."/>
            <person name="Yan M."/>
            <person name="Daum C."/>
            <person name="Ng V."/>
            <person name="Clum A."/>
            <person name="Steindorff A."/>
            <person name="Ohm R.A."/>
            <person name="Martin F."/>
            <person name="Silar P."/>
            <person name="Natvig D.O."/>
            <person name="Lalanne C."/>
            <person name="Gautier V."/>
            <person name="Ament-Velasquez S.L."/>
            <person name="Kruys A."/>
            <person name="Hutchinson M.I."/>
            <person name="Powell A.J."/>
            <person name="Barry K."/>
            <person name="Miller A.N."/>
            <person name="Grigoriev I.V."/>
            <person name="Debuchy R."/>
            <person name="Gladieux P."/>
            <person name="Hiltunen Thoren M."/>
            <person name="Johannesson H."/>
        </authorList>
    </citation>
    <scope>NUCLEOTIDE SEQUENCE</scope>
    <source>
        <strain evidence="2">CBS 118394</strain>
    </source>
</reference>
<protein>
    <submittedName>
        <fullName evidence="2">Uncharacterized protein</fullName>
    </submittedName>
</protein>
<sequence length="98" mass="11352">MARAARYRWIDWFWIVCFFGWMSARVVVICVPNFRHPYPLRHRHRHIPLGTIDKAKYPIVCDGRKSVFCSLVGPSFFTKLMIRILGWATSGLVGLVGT</sequence>
<accession>A0AAE0HUF0</accession>
<name>A0AAE0HUF0_9PEZI</name>
<keyword evidence="1" id="KW-0472">Membrane</keyword>
<feature type="transmembrane region" description="Helical" evidence="1">
    <location>
        <begin position="12"/>
        <end position="34"/>
    </location>
</feature>
<proteinExistence type="predicted"/>
<keyword evidence="3" id="KW-1185">Reference proteome</keyword>
<evidence type="ECO:0000256" key="1">
    <source>
        <dbReference type="SAM" id="Phobius"/>
    </source>
</evidence>
<organism evidence="2 3">
    <name type="scientific">Apodospora peruviana</name>
    <dbReference type="NCBI Taxonomy" id="516989"/>
    <lineage>
        <taxon>Eukaryota</taxon>
        <taxon>Fungi</taxon>
        <taxon>Dikarya</taxon>
        <taxon>Ascomycota</taxon>
        <taxon>Pezizomycotina</taxon>
        <taxon>Sordariomycetes</taxon>
        <taxon>Sordariomycetidae</taxon>
        <taxon>Sordariales</taxon>
        <taxon>Lasiosphaeriaceae</taxon>
        <taxon>Apodospora</taxon>
    </lineage>
</organism>